<dbReference type="GO" id="GO:0098797">
    <property type="term" value="C:plasma membrane protein complex"/>
    <property type="evidence" value="ECO:0007669"/>
    <property type="project" value="TreeGrafter"/>
</dbReference>
<organism evidence="10 11">
    <name type="scientific">Photobacterium galatheae</name>
    <dbReference type="NCBI Taxonomy" id="1654360"/>
    <lineage>
        <taxon>Bacteria</taxon>
        <taxon>Pseudomonadati</taxon>
        <taxon>Pseudomonadota</taxon>
        <taxon>Gammaproteobacteria</taxon>
        <taxon>Vibrionales</taxon>
        <taxon>Vibrionaceae</taxon>
        <taxon>Photobacterium</taxon>
    </lineage>
</organism>
<dbReference type="Proteomes" id="UP000027192">
    <property type="component" value="Unassembled WGS sequence"/>
</dbReference>
<evidence type="ECO:0000259" key="9">
    <source>
        <dbReference type="Pfam" id="PF12704"/>
    </source>
</evidence>
<feature type="transmembrane region" description="Helical" evidence="7">
    <location>
        <begin position="751"/>
        <end position="773"/>
    </location>
</feature>
<feature type="transmembrane region" description="Helical" evidence="7">
    <location>
        <begin position="268"/>
        <end position="289"/>
    </location>
</feature>
<evidence type="ECO:0000256" key="6">
    <source>
        <dbReference type="ARBA" id="ARBA00023136"/>
    </source>
</evidence>
<evidence type="ECO:0000256" key="2">
    <source>
        <dbReference type="ARBA" id="ARBA00005236"/>
    </source>
</evidence>
<proteinExistence type="inferred from homology"/>
<feature type="domain" description="ABC3 transporter permease C-terminal" evidence="8">
    <location>
        <begin position="272"/>
        <end position="388"/>
    </location>
</feature>
<dbReference type="EMBL" id="JMIB01000043">
    <property type="protein sequence ID" value="KDM89873.1"/>
    <property type="molecule type" value="Genomic_DNA"/>
</dbReference>
<evidence type="ECO:0000256" key="3">
    <source>
        <dbReference type="ARBA" id="ARBA00022475"/>
    </source>
</evidence>
<accession>A0A066RR59</accession>
<evidence type="ECO:0000313" key="10">
    <source>
        <dbReference type="EMBL" id="KDM89873.1"/>
    </source>
</evidence>
<feature type="transmembrane region" description="Helical" evidence="7">
    <location>
        <begin position="310"/>
        <end position="330"/>
    </location>
</feature>
<feature type="transmembrane region" description="Helical" evidence="7">
    <location>
        <begin position="360"/>
        <end position="380"/>
    </location>
</feature>
<feature type="domain" description="ABC3 transporter permease C-terminal" evidence="8">
    <location>
        <begin position="660"/>
        <end position="776"/>
    </location>
</feature>
<feature type="transmembrane region" description="Helical" evidence="7">
    <location>
        <begin position="709"/>
        <end position="731"/>
    </location>
</feature>
<protein>
    <recommendedName>
        <fullName evidence="12">ABC transporter permease</fullName>
    </recommendedName>
</protein>
<comment type="similarity">
    <text evidence="2">Belongs to the ABC-4 integral membrane protein family. LolC/E subfamily.</text>
</comment>
<evidence type="ECO:0000313" key="11">
    <source>
        <dbReference type="Proteomes" id="UP000027192"/>
    </source>
</evidence>
<feature type="domain" description="MacB-like periplasmic core" evidence="9">
    <location>
        <begin position="19"/>
        <end position="233"/>
    </location>
</feature>
<dbReference type="InterPro" id="IPR003838">
    <property type="entry name" value="ABC3_permease_C"/>
</dbReference>
<evidence type="ECO:0000256" key="1">
    <source>
        <dbReference type="ARBA" id="ARBA00004651"/>
    </source>
</evidence>
<dbReference type="PANTHER" id="PTHR30489:SF0">
    <property type="entry name" value="LIPOPROTEIN-RELEASING SYSTEM TRANSMEMBRANE PROTEIN LOLE"/>
    <property type="match status" value="1"/>
</dbReference>
<evidence type="ECO:0008006" key="12">
    <source>
        <dbReference type="Google" id="ProtNLM"/>
    </source>
</evidence>
<gene>
    <name evidence="10" type="ORF">EA58_20705</name>
</gene>
<keyword evidence="3" id="KW-1003">Cell membrane</keyword>
<dbReference type="InterPro" id="IPR051447">
    <property type="entry name" value="Lipoprotein-release_system"/>
</dbReference>
<sequence>MRALEKKLIRNLWQIRGQVLAIALVIAAAVAMMVLSSGTYRSLELTRNLYYEQYRFADVFANLKRAPNRTMAEIRQISGVVSADASIRQYALLDMPDVIEPVRGLFVSLPEGTAPLNQLVLRTGKWPAADSASQLLVHEAFAEAHDLRPGDRIQATIYGKRHAFTVAGIALSPEFVYALGPGDLIPDNRRFGIFWMNRDALASAGNLDGALNTVALKLSPAANPDEVIAELDQILARYGGTGAYTRKDQLSDSFIDSELKELKSMTRIMPPIFLVIAVFLLNIAIGRLVETERGQIGLLKAIGYGDMAIGFHYLQTALMIACIGIGIGWLSGGWMGHGMAQMYIEYFKFPVLRYHITPDVFLGAAAISIAAASLGAMAAIRKAVRLPPAVAMAPPPPPRYQTGFGEKMGLFRGITPSGRMIIRHLVRWPFRSGLTVLGVTMAIALLLSTLNFFDSIDVMLDSFFHRNNRQDMTLSFTEIRPDSAAADLRHLDGVLKVELQRNVSARLVSGHVSKRTAVQGLDPGAELSYPLDMSGRKIFLPAEGVVLNAWLARYLNVRQGDLLGIEVLEGRMPELWIPVTGVSKEYVGLSAYMNRTTLNRYLRDGPVANTAIVTVDATKQRSFYRKIREMPFVAGVTSLDVSEALFRRLIQQNLFTIVTFYVLFASVLAFGVVYNNARLTLIERSREFSLLRVLGFHQREVAWILGGEVALLTFLALPLGCILGYGLVRLIVTFFASDLYRIPFAIEGSTYGYAVIAILIAAVLSGLLALYRLRELDLLSVLKERE</sequence>
<keyword evidence="11" id="KW-1185">Reference proteome</keyword>
<dbReference type="STRING" id="1654360.EA58_20705"/>
<keyword evidence="4 7" id="KW-0812">Transmembrane</keyword>
<evidence type="ECO:0000256" key="4">
    <source>
        <dbReference type="ARBA" id="ARBA00022692"/>
    </source>
</evidence>
<reference evidence="10 11" key="1">
    <citation type="submission" date="2014-04" db="EMBL/GenBank/DDBJ databases">
        <title>Draft genome sequence of Photobacterium halotolerans S2753: a solonamide, ngercheumicin and holomycin producer.</title>
        <authorList>
            <person name="Machado H.R."/>
            <person name="Gram L."/>
        </authorList>
    </citation>
    <scope>NUCLEOTIDE SEQUENCE [LARGE SCALE GENOMIC DNA]</scope>
    <source>
        <strain evidence="10 11">S2753</strain>
    </source>
</reference>
<feature type="transmembrane region" description="Helical" evidence="7">
    <location>
        <begin position="20"/>
        <end position="40"/>
    </location>
</feature>
<keyword evidence="5 7" id="KW-1133">Transmembrane helix</keyword>
<dbReference type="InterPro" id="IPR025857">
    <property type="entry name" value="MacB_PCD"/>
</dbReference>
<dbReference type="OrthoDB" id="5137249at2"/>
<dbReference type="AlphaFoldDB" id="A0A066RR59"/>
<comment type="caution">
    <text evidence="10">The sequence shown here is derived from an EMBL/GenBank/DDBJ whole genome shotgun (WGS) entry which is preliminary data.</text>
</comment>
<evidence type="ECO:0000256" key="7">
    <source>
        <dbReference type="SAM" id="Phobius"/>
    </source>
</evidence>
<comment type="subcellular location">
    <subcellularLocation>
        <location evidence="1">Cell membrane</location>
        <topology evidence="1">Multi-pass membrane protein</topology>
    </subcellularLocation>
</comment>
<evidence type="ECO:0000259" key="8">
    <source>
        <dbReference type="Pfam" id="PF02687"/>
    </source>
</evidence>
<dbReference type="Pfam" id="PF02687">
    <property type="entry name" value="FtsX"/>
    <property type="match status" value="2"/>
</dbReference>
<dbReference type="Pfam" id="PF12704">
    <property type="entry name" value="MacB_PCD"/>
    <property type="match status" value="1"/>
</dbReference>
<feature type="transmembrane region" description="Helical" evidence="7">
    <location>
        <begin position="654"/>
        <end position="674"/>
    </location>
</feature>
<dbReference type="GO" id="GO:0044874">
    <property type="term" value="P:lipoprotein localization to outer membrane"/>
    <property type="evidence" value="ECO:0007669"/>
    <property type="project" value="TreeGrafter"/>
</dbReference>
<keyword evidence="6 7" id="KW-0472">Membrane</keyword>
<evidence type="ECO:0000256" key="5">
    <source>
        <dbReference type="ARBA" id="ARBA00022989"/>
    </source>
</evidence>
<dbReference type="RefSeq" id="WP_036756955.1">
    <property type="nucleotide sequence ID" value="NZ_JAGSGC010000018.1"/>
</dbReference>
<name>A0A066RR59_9GAMM</name>
<dbReference type="PANTHER" id="PTHR30489">
    <property type="entry name" value="LIPOPROTEIN-RELEASING SYSTEM TRANSMEMBRANE PROTEIN LOLE"/>
    <property type="match status" value="1"/>
</dbReference>
<feature type="transmembrane region" description="Helical" evidence="7">
    <location>
        <begin position="433"/>
        <end position="453"/>
    </location>
</feature>